<evidence type="ECO:0000313" key="4">
    <source>
        <dbReference type="Proteomes" id="UP001455088"/>
    </source>
</evidence>
<accession>A0ABU9JLG9</accession>
<name>A0ABU9JLG9_9GAMM</name>
<feature type="signal peptide" evidence="2">
    <location>
        <begin position="1"/>
        <end position="23"/>
    </location>
</feature>
<reference evidence="3 4" key="1">
    <citation type="submission" date="2024-04" db="EMBL/GenBank/DDBJ databases">
        <title>Bacterial endophytes with biocontrol capabilities against important plant pathogens.</title>
        <authorList>
            <person name="Alayande K.A."/>
        </authorList>
    </citation>
    <scope>NUCLEOTIDE SEQUENCE [LARGE SCALE GENOMIC DNA]</scope>
    <source>
        <strain evidence="3 4">KV22</strain>
    </source>
</reference>
<dbReference type="InterPro" id="IPR042230">
    <property type="entry name" value="CusF_sf"/>
</dbReference>
<keyword evidence="4" id="KW-1185">Reference proteome</keyword>
<feature type="compositionally biased region" description="Basic and acidic residues" evidence="1">
    <location>
        <begin position="48"/>
        <end position="62"/>
    </location>
</feature>
<dbReference type="Gene3D" id="2.40.50.320">
    <property type="entry name" value="Copper binding periplasmic protein CusF"/>
    <property type="match status" value="1"/>
</dbReference>
<dbReference type="InterPro" id="IPR021647">
    <property type="entry name" value="CusF_Ec"/>
</dbReference>
<dbReference type="PROSITE" id="PS51257">
    <property type="entry name" value="PROKAR_LIPOPROTEIN"/>
    <property type="match status" value="1"/>
</dbReference>
<proteinExistence type="predicted"/>
<evidence type="ECO:0000313" key="3">
    <source>
        <dbReference type="EMBL" id="MEL3953042.1"/>
    </source>
</evidence>
<dbReference type="RefSeq" id="WP_246333236.1">
    <property type="nucleotide sequence ID" value="NZ_JBBYHY010000003.1"/>
</dbReference>
<dbReference type="Proteomes" id="UP001455088">
    <property type="component" value="Unassembled WGS sequence"/>
</dbReference>
<comment type="caution">
    <text evidence="3">The sequence shown here is derived from an EMBL/GenBank/DDBJ whole genome shotgun (WGS) entry which is preliminary data.</text>
</comment>
<dbReference type="EMBL" id="JBBYHY010000003">
    <property type="protein sequence ID" value="MEL3953042.1"/>
    <property type="molecule type" value="Genomic_DNA"/>
</dbReference>
<organism evidence="3 4">
    <name type="scientific">Stenotrophomonas bentonitica</name>
    <dbReference type="NCBI Taxonomy" id="1450134"/>
    <lineage>
        <taxon>Bacteria</taxon>
        <taxon>Pseudomonadati</taxon>
        <taxon>Pseudomonadota</taxon>
        <taxon>Gammaproteobacteria</taxon>
        <taxon>Lysobacterales</taxon>
        <taxon>Lysobacteraceae</taxon>
        <taxon>Stenotrophomonas</taxon>
    </lineage>
</organism>
<sequence length="135" mass="14032">MKLMPFASTLAILLLAACSQAPSNDDATTHGSAATADNMAMSATEHAQMADREKPASPERAKNASAAGTVESVDIAAGKITIAHGPVEALHWPAMTMGFTASPELIAPVEVGQKVQFDFEARGMTARITRIAPAQ</sequence>
<dbReference type="Pfam" id="PF11604">
    <property type="entry name" value="CusF_Ec"/>
    <property type="match status" value="1"/>
</dbReference>
<feature type="region of interest" description="Disordered" evidence="1">
    <location>
        <begin position="24"/>
        <end position="68"/>
    </location>
</feature>
<keyword evidence="2" id="KW-0732">Signal</keyword>
<protein>
    <submittedName>
        <fullName evidence="3">Copper-binding protein</fullName>
    </submittedName>
</protein>
<gene>
    <name evidence="3" type="ORF">AAE039_05660</name>
</gene>
<feature type="chain" id="PRO_5045766693" evidence="2">
    <location>
        <begin position="24"/>
        <end position="135"/>
    </location>
</feature>
<evidence type="ECO:0000256" key="1">
    <source>
        <dbReference type="SAM" id="MobiDB-lite"/>
    </source>
</evidence>
<evidence type="ECO:0000256" key="2">
    <source>
        <dbReference type="SAM" id="SignalP"/>
    </source>
</evidence>